<keyword evidence="11" id="KW-1185">Reference proteome</keyword>
<protein>
    <submittedName>
        <fullName evidence="10">DUF2029 domain-containing protein</fullName>
    </submittedName>
</protein>
<sequence>MFSGDEVAPVAAVAGPEPGPGAADTLSPTERVVPTWTDPTVRRASDLIGGPLGVHAQVGRNSFLTPLRVCLMMAIAVLICGWLYKAACIQQMPDGNGGFTLDQGGQRPWITACYNDVVPLYGSHQLDTQQLPYATSWEDNGQIRYMEYPVVTGYWMWAVSGITEGYLWLAEKVGLPQPLDVAAYFTIGAILLGMLYLLAVACTARIARRRVWDTAIMCLSPLLIVHAFTNWDLLAIGVTAAAMLAWARSRPPEPGGSAALGLPILAGVLIGVGTAAKLYPALLLGPLLILCLRTGRMPQWLVTAGAAALTWAVINVPVMLAYPDGWYEFIRLNTERPAEYDSWYSIFSTLSGSTVFNTPDGASSPGLLNTLSLVLFLLACAAIGWLGLSAQRRPRFAQLAFLLVAAFLLTNKVWSPQYSLWLVPLVVLALPRWRPVLAWQFSEWVVWILLMLSFDSDSGKNLSIYPFIGAAIIRDALLITLMVKVIREILRPSTDLVRMAGDDDPSGGTLENAPDRFTLPSLPALWRRPAREAAPAAAAAPGEEPVPVPVSPPAS</sequence>
<dbReference type="AlphaFoldDB" id="A0A7K1FTP1"/>
<evidence type="ECO:0000256" key="9">
    <source>
        <dbReference type="SAM" id="Phobius"/>
    </source>
</evidence>
<comment type="caution">
    <text evidence="10">The sequence shown here is derived from an EMBL/GenBank/DDBJ whole genome shotgun (WGS) entry which is preliminary data.</text>
</comment>
<keyword evidence="4 9" id="KW-0812">Transmembrane</keyword>
<feature type="compositionally biased region" description="Pro residues" evidence="8">
    <location>
        <begin position="544"/>
        <end position="555"/>
    </location>
</feature>
<feature type="transmembrane region" description="Helical" evidence="9">
    <location>
        <begin position="367"/>
        <end position="388"/>
    </location>
</feature>
<feature type="transmembrane region" description="Helical" evidence="9">
    <location>
        <begin position="181"/>
        <end position="201"/>
    </location>
</feature>
<dbReference type="Proteomes" id="UP000460221">
    <property type="component" value="Unassembled WGS sequence"/>
</dbReference>
<organism evidence="10 11">
    <name type="scientific">Nakamurella alba</name>
    <dbReference type="NCBI Taxonomy" id="2665158"/>
    <lineage>
        <taxon>Bacteria</taxon>
        <taxon>Bacillati</taxon>
        <taxon>Actinomycetota</taxon>
        <taxon>Actinomycetes</taxon>
        <taxon>Nakamurellales</taxon>
        <taxon>Nakamurellaceae</taxon>
        <taxon>Nakamurella</taxon>
    </lineage>
</organism>
<feature type="transmembrane region" description="Helical" evidence="9">
    <location>
        <begin position="395"/>
        <end position="414"/>
    </location>
</feature>
<feature type="transmembrane region" description="Helical" evidence="9">
    <location>
        <begin position="434"/>
        <end position="452"/>
    </location>
</feature>
<keyword evidence="5 9" id="KW-1133">Transmembrane helix</keyword>
<evidence type="ECO:0000313" key="10">
    <source>
        <dbReference type="EMBL" id="MTD17440.1"/>
    </source>
</evidence>
<dbReference type="GO" id="GO:0016758">
    <property type="term" value="F:hexosyltransferase activity"/>
    <property type="evidence" value="ECO:0007669"/>
    <property type="project" value="InterPro"/>
</dbReference>
<dbReference type="GO" id="GO:0005886">
    <property type="term" value="C:plasma membrane"/>
    <property type="evidence" value="ECO:0007669"/>
    <property type="project" value="UniProtKB-SubCell"/>
</dbReference>
<evidence type="ECO:0000313" key="11">
    <source>
        <dbReference type="Proteomes" id="UP000460221"/>
    </source>
</evidence>
<feature type="region of interest" description="Disordered" evidence="8">
    <location>
        <begin position="533"/>
        <end position="555"/>
    </location>
</feature>
<feature type="transmembrane region" description="Helical" evidence="9">
    <location>
        <begin position="150"/>
        <end position="169"/>
    </location>
</feature>
<dbReference type="EMBL" id="WLYK01000020">
    <property type="protein sequence ID" value="MTD17440.1"/>
    <property type="molecule type" value="Genomic_DNA"/>
</dbReference>
<dbReference type="Pfam" id="PF09594">
    <property type="entry name" value="GT87"/>
    <property type="match status" value="1"/>
</dbReference>
<evidence type="ECO:0000256" key="6">
    <source>
        <dbReference type="ARBA" id="ARBA00023136"/>
    </source>
</evidence>
<feature type="transmembrane region" description="Helical" evidence="9">
    <location>
        <begin position="222"/>
        <end position="246"/>
    </location>
</feature>
<evidence type="ECO:0000256" key="1">
    <source>
        <dbReference type="ARBA" id="ARBA00004651"/>
    </source>
</evidence>
<dbReference type="PIRSF" id="PIRSF010361">
    <property type="entry name" value="UCP010361"/>
    <property type="match status" value="1"/>
</dbReference>
<comment type="subcellular location">
    <subcellularLocation>
        <location evidence="1">Cell membrane</location>
        <topology evidence="1">Multi-pass membrane protein</topology>
    </subcellularLocation>
</comment>
<feature type="transmembrane region" description="Helical" evidence="9">
    <location>
        <begin position="63"/>
        <end position="84"/>
    </location>
</feature>
<evidence type="ECO:0000256" key="8">
    <source>
        <dbReference type="SAM" id="MobiDB-lite"/>
    </source>
</evidence>
<feature type="transmembrane region" description="Helical" evidence="9">
    <location>
        <begin position="464"/>
        <end position="483"/>
    </location>
</feature>
<keyword evidence="6 9" id="KW-0472">Membrane</keyword>
<reference evidence="10 11" key="1">
    <citation type="submission" date="2019-11" db="EMBL/GenBank/DDBJ databases">
        <authorList>
            <person name="Jiang L.-Q."/>
        </authorList>
    </citation>
    <scope>NUCLEOTIDE SEQUENCE [LARGE SCALE GENOMIC DNA]</scope>
    <source>
        <strain evidence="10 11">YIM 132087</strain>
    </source>
</reference>
<dbReference type="InterPro" id="IPR018584">
    <property type="entry name" value="GT87"/>
</dbReference>
<comment type="similarity">
    <text evidence="7">Belongs to the glycosyltransferase 87 family.</text>
</comment>
<gene>
    <name evidence="10" type="ORF">GIS00_26255</name>
</gene>
<evidence type="ECO:0000256" key="5">
    <source>
        <dbReference type="ARBA" id="ARBA00022989"/>
    </source>
</evidence>
<evidence type="ECO:0000256" key="7">
    <source>
        <dbReference type="ARBA" id="ARBA00024033"/>
    </source>
</evidence>
<evidence type="ECO:0000256" key="3">
    <source>
        <dbReference type="ARBA" id="ARBA00022679"/>
    </source>
</evidence>
<dbReference type="InterPro" id="IPR016570">
    <property type="entry name" value="UCP010361"/>
</dbReference>
<proteinExistence type="inferred from homology"/>
<feature type="transmembrane region" description="Helical" evidence="9">
    <location>
        <begin position="258"/>
        <end position="279"/>
    </location>
</feature>
<feature type="region of interest" description="Disordered" evidence="8">
    <location>
        <begin position="1"/>
        <end position="29"/>
    </location>
</feature>
<evidence type="ECO:0000256" key="2">
    <source>
        <dbReference type="ARBA" id="ARBA00022475"/>
    </source>
</evidence>
<feature type="transmembrane region" description="Helical" evidence="9">
    <location>
        <begin position="300"/>
        <end position="322"/>
    </location>
</feature>
<feature type="compositionally biased region" description="Low complexity" evidence="8">
    <location>
        <begin position="533"/>
        <end position="543"/>
    </location>
</feature>
<accession>A0A7K1FTP1</accession>
<keyword evidence="2" id="KW-1003">Cell membrane</keyword>
<keyword evidence="3" id="KW-0808">Transferase</keyword>
<feature type="compositionally biased region" description="Low complexity" evidence="8">
    <location>
        <begin position="1"/>
        <end position="24"/>
    </location>
</feature>
<evidence type="ECO:0000256" key="4">
    <source>
        <dbReference type="ARBA" id="ARBA00022692"/>
    </source>
</evidence>
<name>A0A7K1FTP1_9ACTN</name>